<feature type="region of interest" description="Disordered" evidence="1">
    <location>
        <begin position="24"/>
        <end position="69"/>
    </location>
</feature>
<organism evidence="2 3">
    <name type="scientific">Punica granatum</name>
    <name type="common">Pomegranate</name>
    <dbReference type="NCBI Taxonomy" id="22663"/>
    <lineage>
        <taxon>Eukaryota</taxon>
        <taxon>Viridiplantae</taxon>
        <taxon>Streptophyta</taxon>
        <taxon>Embryophyta</taxon>
        <taxon>Tracheophyta</taxon>
        <taxon>Spermatophyta</taxon>
        <taxon>Magnoliopsida</taxon>
        <taxon>eudicotyledons</taxon>
        <taxon>Gunneridae</taxon>
        <taxon>Pentapetalae</taxon>
        <taxon>rosids</taxon>
        <taxon>malvids</taxon>
        <taxon>Myrtales</taxon>
        <taxon>Lythraceae</taxon>
        <taxon>Punica</taxon>
    </lineage>
</organism>
<dbReference type="AlphaFoldDB" id="A0A6P8BY71"/>
<feature type="compositionally biased region" description="Acidic residues" evidence="1">
    <location>
        <begin position="34"/>
        <end position="47"/>
    </location>
</feature>
<reference evidence="2" key="1">
    <citation type="journal article" date="2020" name="Plant Biotechnol. J.">
        <title>The pomegranate (Punica granatum L.) draft genome dissects genetic divergence between soft- and hard-seeded cultivars.</title>
        <authorList>
            <person name="Luo X."/>
            <person name="Li H."/>
            <person name="Wu Z."/>
            <person name="Yao W."/>
            <person name="Zhao P."/>
            <person name="Cao D."/>
            <person name="Yu H."/>
            <person name="Li K."/>
            <person name="Poudel K."/>
            <person name="Zhao D."/>
            <person name="Zhang F."/>
            <person name="Xia X."/>
            <person name="Chen L."/>
            <person name="Wang Q."/>
            <person name="Jing D."/>
            <person name="Cao S."/>
        </authorList>
    </citation>
    <scope>NUCLEOTIDE SEQUENCE [LARGE SCALE GENOMIC DNA]</scope>
    <source>
        <strain evidence="2">cv. Tunisia</strain>
    </source>
</reference>
<sequence>MENPNAAGQSPFFLVEVIGDSEAASDPAWNADGCEAEEADHDDDDAESSSCDSSDHRDLNPGFDSEGCRDDEAEAAAGMSGDELQIDRFPTYRAGLFSQDLQVPMAEQKSCVSVDSASPTNELMNEMERSRLFWEACLASSWFYFICSF</sequence>
<dbReference type="Proteomes" id="UP000515151">
    <property type="component" value="Chromosome 8"/>
</dbReference>
<dbReference type="OrthoDB" id="1077311at2759"/>
<reference evidence="3" key="2">
    <citation type="submission" date="2025-08" db="UniProtKB">
        <authorList>
            <consortium name="RefSeq"/>
        </authorList>
    </citation>
    <scope>IDENTIFICATION</scope>
    <source>
        <tissue evidence="3">Leaf</tissue>
    </source>
</reference>
<evidence type="ECO:0000313" key="3">
    <source>
        <dbReference type="RefSeq" id="XP_031374158.1"/>
    </source>
</evidence>
<gene>
    <name evidence="3" type="primary">LOC116188834</name>
</gene>
<evidence type="ECO:0000256" key="1">
    <source>
        <dbReference type="SAM" id="MobiDB-lite"/>
    </source>
</evidence>
<dbReference type="PANTHER" id="PTHR35726:SF4">
    <property type="entry name" value="GLUTAMIC ACID-RICH PROTEIN-LIKE"/>
    <property type="match status" value="1"/>
</dbReference>
<protein>
    <submittedName>
        <fullName evidence="3">Uncharacterized protein LOC116188834</fullName>
    </submittedName>
</protein>
<dbReference type="PANTHER" id="PTHR35726">
    <property type="entry name" value="GLUTAMIC ACID-RICH PROTEIN-LIKE"/>
    <property type="match status" value="1"/>
</dbReference>
<name>A0A6P8BY71_PUNGR</name>
<dbReference type="GeneID" id="116188834"/>
<dbReference type="RefSeq" id="XP_031374158.1">
    <property type="nucleotide sequence ID" value="XM_031518298.1"/>
</dbReference>
<keyword evidence="2" id="KW-1185">Reference proteome</keyword>
<proteinExistence type="predicted"/>
<evidence type="ECO:0000313" key="2">
    <source>
        <dbReference type="Proteomes" id="UP000515151"/>
    </source>
</evidence>
<accession>A0A6P8BY71</accession>